<dbReference type="AlphaFoldDB" id="A0A1E4RIA0"/>
<name>A0A1E4RIA0_9ASCO</name>
<proteinExistence type="predicted"/>
<keyword evidence="2" id="KW-1185">Reference proteome</keyword>
<reference evidence="2" key="1">
    <citation type="submission" date="2016-05" db="EMBL/GenBank/DDBJ databases">
        <title>Comparative genomics of biotechnologically important yeasts.</title>
        <authorList>
            <consortium name="DOE Joint Genome Institute"/>
            <person name="Riley R."/>
            <person name="Haridas S."/>
            <person name="Wolfe K.H."/>
            <person name="Lopes M.R."/>
            <person name="Hittinger C.T."/>
            <person name="Goker M."/>
            <person name="Salamov A."/>
            <person name="Wisecaver J."/>
            <person name="Long T.M."/>
            <person name="Aerts A.L."/>
            <person name="Barry K."/>
            <person name="Choi C."/>
            <person name="Clum A."/>
            <person name="Coughlan A.Y."/>
            <person name="Deshpande S."/>
            <person name="Douglass A.P."/>
            <person name="Hanson S.J."/>
            <person name="Klenk H.-P."/>
            <person name="Labutti K."/>
            <person name="Lapidus A."/>
            <person name="Lindquist E."/>
            <person name="Lipzen A."/>
            <person name="Meier-Kolthoff J.P."/>
            <person name="Ohm R.A."/>
            <person name="Otillar R.P."/>
            <person name="Pangilinan J."/>
            <person name="Peng Y."/>
            <person name="Rokas A."/>
            <person name="Rosa C.A."/>
            <person name="Scheuner C."/>
            <person name="Sibirny A.A."/>
            <person name="Slot J.C."/>
            <person name="Stielow J.B."/>
            <person name="Sun H."/>
            <person name="Kurtzman C.P."/>
            <person name="Blackwell M."/>
            <person name="Grigoriev I.V."/>
            <person name="Jeffries T.W."/>
        </authorList>
    </citation>
    <scope>NUCLEOTIDE SEQUENCE [LARGE SCALE GENOMIC DNA]</scope>
    <source>
        <strain evidence="2">NRRL Y-1933</strain>
    </source>
</reference>
<evidence type="ECO:0000313" key="2">
    <source>
        <dbReference type="Proteomes" id="UP000095085"/>
    </source>
</evidence>
<dbReference type="GeneID" id="30995850"/>
<dbReference type="EMBL" id="KV454541">
    <property type="protein sequence ID" value="ODV66983.1"/>
    <property type="molecule type" value="Genomic_DNA"/>
</dbReference>
<gene>
    <name evidence="1" type="ORF">HYPBUDRAFT_152961</name>
</gene>
<protein>
    <submittedName>
        <fullName evidence="1">Uncharacterized protein</fullName>
    </submittedName>
</protein>
<evidence type="ECO:0000313" key="1">
    <source>
        <dbReference type="EMBL" id="ODV66983.1"/>
    </source>
</evidence>
<dbReference type="Proteomes" id="UP000095085">
    <property type="component" value="Unassembled WGS sequence"/>
</dbReference>
<accession>A0A1E4RIA0</accession>
<sequence length="52" mass="6287">MENVFALSAKQSYQISRRHSNKLSDHEGLQMMYWYIYIERHNTSSNKNTNYT</sequence>
<dbReference type="RefSeq" id="XP_020076050.1">
    <property type="nucleotide sequence ID" value="XM_020221301.1"/>
</dbReference>
<organism evidence="1 2">
    <name type="scientific">Hyphopichia burtonii NRRL Y-1933</name>
    <dbReference type="NCBI Taxonomy" id="984485"/>
    <lineage>
        <taxon>Eukaryota</taxon>
        <taxon>Fungi</taxon>
        <taxon>Dikarya</taxon>
        <taxon>Ascomycota</taxon>
        <taxon>Saccharomycotina</taxon>
        <taxon>Pichiomycetes</taxon>
        <taxon>Debaryomycetaceae</taxon>
        <taxon>Hyphopichia</taxon>
    </lineage>
</organism>